<evidence type="ECO:0000256" key="2">
    <source>
        <dbReference type="ARBA" id="ARBA00004167"/>
    </source>
</evidence>
<feature type="binding site" description="axial binding residue" evidence="7">
    <location>
        <position position="417"/>
    </location>
    <ligand>
        <name>heme</name>
        <dbReference type="ChEBI" id="CHEBI:30413"/>
    </ligand>
    <ligandPart>
        <name>Fe</name>
        <dbReference type="ChEBI" id="CHEBI:18248"/>
    </ligandPart>
</feature>
<name>S8CFM5_9LAMI</name>
<dbReference type="Pfam" id="PF00067">
    <property type="entry name" value="p450"/>
    <property type="match status" value="1"/>
</dbReference>
<keyword evidence="5" id="KW-0560">Oxidoreductase</keyword>
<dbReference type="Proteomes" id="UP000015453">
    <property type="component" value="Unassembled WGS sequence"/>
</dbReference>
<comment type="caution">
    <text evidence="8">The sequence shown here is derived from an EMBL/GenBank/DDBJ whole genome shotgun (WGS) entry which is preliminary data.</text>
</comment>
<dbReference type="InterPro" id="IPR036396">
    <property type="entry name" value="Cyt_P450_sf"/>
</dbReference>
<evidence type="ECO:0000313" key="8">
    <source>
        <dbReference type="EMBL" id="EPS65724.1"/>
    </source>
</evidence>
<gene>
    <name evidence="8" type="ORF">M569_09053</name>
</gene>
<keyword evidence="9" id="KW-1185">Reference proteome</keyword>
<dbReference type="Gene3D" id="1.10.630.10">
    <property type="entry name" value="Cytochrome P450"/>
    <property type="match status" value="1"/>
</dbReference>
<comment type="subcellular location">
    <subcellularLocation>
        <location evidence="2">Membrane</location>
        <topology evidence="2">Single-pass membrane protein</topology>
    </subcellularLocation>
</comment>
<accession>S8CFM5</accession>
<protein>
    <recommendedName>
        <fullName evidence="10">Cytochrome P450</fullName>
    </recommendedName>
</protein>
<evidence type="ECO:0008006" key="10">
    <source>
        <dbReference type="Google" id="ProtNLM"/>
    </source>
</evidence>
<evidence type="ECO:0000256" key="3">
    <source>
        <dbReference type="ARBA" id="ARBA00010617"/>
    </source>
</evidence>
<dbReference type="CDD" id="cd11064">
    <property type="entry name" value="CYP86A"/>
    <property type="match status" value="1"/>
</dbReference>
<comment type="similarity">
    <text evidence="3">Belongs to the cytochrome P450 family.</text>
</comment>
<dbReference type="GO" id="GO:0004497">
    <property type="term" value="F:monooxygenase activity"/>
    <property type="evidence" value="ECO:0007669"/>
    <property type="project" value="InterPro"/>
</dbReference>
<reference evidence="8 9" key="1">
    <citation type="journal article" date="2013" name="BMC Genomics">
        <title>The miniature genome of a carnivorous plant Genlisea aurea contains a low number of genes and short non-coding sequences.</title>
        <authorList>
            <person name="Leushkin E.V."/>
            <person name="Sutormin R.A."/>
            <person name="Nabieva E.R."/>
            <person name="Penin A.A."/>
            <person name="Kondrashov A.S."/>
            <person name="Logacheva M.D."/>
        </authorList>
    </citation>
    <scope>NUCLEOTIDE SEQUENCE [LARGE SCALE GENOMIC DNA]</scope>
</reference>
<feature type="non-terminal residue" evidence="8">
    <location>
        <position position="1"/>
    </location>
</feature>
<evidence type="ECO:0000256" key="7">
    <source>
        <dbReference type="PIRSR" id="PIRSR602401-1"/>
    </source>
</evidence>
<evidence type="ECO:0000256" key="5">
    <source>
        <dbReference type="ARBA" id="ARBA00023002"/>
    </source>
</evidence>
<dbReference type="PANTHER" id="PTHR24296">
    <property type="entry name" value="CYTOCHROME P450"/>
    <property type="match status" value="1"/>
</dbReference>
<dbReference type="GO" id="GO:0016020">
    <property type="term" value="C:membrane"/>
    <property type="evidence" value="ECO:0007669"/>
    <property type="project" value="UniProtKB-SubCell"/>
</dbReference>
<dbReference type="PRINTS" id="PR00463">
    <property type="entry name" value="EP450I"/>
</dbReference>
<proteinExistence type="inferred from homology"/>
<organism evidence="8 9">
    <name type="scientific">Genlisea aurea</name>
    <dbReference type="NCBI Taxonomy" id="192259"/>
    <lineage>
        <taxon>Eukaryota</taxon>
        <taxon>Viridiplantae</taxon>
        <taxon>Streptophyta</taxon>
        <taxon>Embryophyta</taxon>
        <taxon>Tracheophyta</taxon>
        <taxon>Spermatophyta</taxon>
        <taxon>Magnoliopsida</taxon>
        <taxon>eudicotyledons</taxon>
        <taxon>Gunneridae</taxon>
        <taxon>Pentapetalae</taxon>
        <taxon>asterids</taxon>
        <taxon>lamiids</taxon>
        <taxon>Lamiales</taxon>
        <taxon>Lentibulariaceae</taxon>
        <taxon>Genlisea</taxon>
    </lineage>
</organism>
<dbReference type="GO" id="GO:0020037">
    <property type="term" value="F:heme binding"/>
    <property type="evidence" value="ECO:0007669"/>
    <property type="project" value="InterPro"/>
</dbReference>
<dbReference type="OrthoDB" id="1470350at2759"/>
<dbReference type="GO" id="GO:0016705">
    <property type="term" value="F:oxidoreductase activity, acting on paired donors, with incorporation or reduction of molecular oxygen"/>
    <property type="evidence" value="ECO:0007669"/>
    <property type="project" value="InterPro"/>
</dbReference>
<dbReference type="PRINTS" id="PR00385">
    <property type="entry name" value="P450"/>
</dbReference>
<dbReference type="SUPFAM" id="SSF48264">
    <property type="entry name" value="Cytochrome P450"/>
    <property type="match status" value="1"/>
</dbReference>
<dbReference type="AlphaFoldDB" id="S8CFM5"/>
<dbReference type="GO" id="GO:0005506">
    <property type="term" value="F:iron ion binding"/>
    <property type="evidence" value="ECO:0007669"/>
    <property type="project" value="InterPro"/>
</dbReference>
<sequence>SSSSKIPKSYPVFGSFFEFFRNRDRFVQWTAEIVNSTPTNTFTLHLTMGQRIVFTADADNIHHILKSHFHVYEKGDLFKTTHRDLLGDGIFNADGEIWKFQRQLASHEFNTKSLRKFVETVVDAELADRLLPILRTAAADGTVLDFQDILQRFAFDNICKIAFGYDPEYLTPALPQEEFAVAFETAVRLSSQRFSAFLPLFWKLRRALNFGTSEKELKSAVSRVQKLAREIIRRKRNQPGKIDDGSDLLSRFLSSGHSDEKFMMDIVISFILAGRDTTSAALTWFFYLLSKHPHVEDAILEEINAKVSESAAYDEVKEMVYTHASISESMRLYPPVPIDTKCANADDVLPDGTVVKKGMRVSYHPYAMGRVEKIWGSDWPEYRPERWLKKSPDSDRVAFVNRDAYTYPVFQAGPRICLGKEMAFMQMKSVVAGVLREFKVIPVAKEEGYEPVYVFFLTAKMKGGFPVRIEARKDSGV</sequence>
<dbReference type="InterPro" id="IPR001128">
    <property type="entry name" value="Cyt_P450"/>
</dbReference>
<evidence type="ECO:0000256" key="1">
    <source>
        <dbReference type="ARBA" id="ARBA00001971"/>
    </source>
</evidence>
<evidence type="ECO:0000313" key="9">
    <source>
        <dbReference type="Proteomes" id="UP000015453"/>
    </source>
</evidence>
<comment type="cofactor">
    <cofactor evidence="1 7">
        <name>heme</name>
        <dbReference type="ChEBI" id="CHEBI:30413"/>
    </cofactor>
</comment>
<keyword evidence="7" id="KW-0349">Heme</keyword>
<evidence type="ECO:0000256" key="6">
    <source>
        <dbReference type="ARBA" id="ARBA00023004"/>
    </source>
</evidence>
<keyword evidence="4 7" id="KW-0479">Metal-binding</keyword>
<evidence type="ECO:0000256" key="4">
    <source>
        <dbReference type="ARBA" id="ARBA00022723"/>
    </source>
</evidence>
<dbReference type="InterPro" id="IPR002401">
    <property type="entry name" value="Cyt_P450_E_grp-I"/>
</dbReference>
<keyword evidence="6 7" id="KW-0408">Iron</keyword>
<feature type="non-terminal residue" evidence="8">
    <location>
        <position position="477"/>
    </location>
</feature>
<dbReference type="EMBL" id="AUSU01004072">
    <property type="protein sequence ID" value="EPS65724.1"/>
    <property type="molecule type" value="Genomic_DNA"/>
</dbReference>